<evidence type="ECO:0000256" key="3">
    <source>
        <dbReference type="ARBA" id="ARBA00023125"/>
    </source>
</evidence>
<dbReference type="InterPro" id="IPR014284">
    <property type="entry name" value="RNA_pol_sigma-70_dom"/>
</dbReference>
<name>A0A6M4AUM4_9SPHN</name>
<dbReference type="GO" id="GO:0016987">
    <property type="term" value="F:sigma factor activity"/>
    <property type="evidence" value="ECO:0007669"/>
    <property type="project" value="UniProtKB-KW"/>
</dbReference>
<evidence type="ECO:0000313" key="9">
    <source>
        <dbReference type="Proteomes" id="UP000503018"/>
    </source>
</evidence>
<dbReference type="PANTHER" id="PTHR30385">
    <property type="entry name" value="SIGMA FACTOR F FLAGELLAR"/>
    <property type="match status" value="1"/>
</dbReference>
<reference evidence="8 9" key="1">
    <citation type="submission" date="2020-01" db="EMBL/GenBank/DDBJ databases">
        <title>Sphingomonas sp. strain CSW-10.</title>
        <authorList>
            <person name="Chen W.-M."/>
        </authorList>
    </citation>
    <scope>NUCLEOTIDE SEQUENCE [LARGE SCALE GENOMIC DNA]</scope>
    <source>
        <strain evidence="8 9">CSW-10</strain>
    </source>
</reference>
<evidence type="ECO:0000256" key="2">
    <source>
        <dbReference type="ARBA" id="ARBA00023082"/>
    </source>
</evidence>
<keyword evidence="1" id="KW-0805">Transcription regulation</keyword>
<dbReference type="CDD" id="cd06171">
    <property type="entry name" value="Sigma70_r4"/>
    <property type="match status" value="1"/>
</dbReference>
<evidence type="ECO:0000259" key="7">
    <source>
        <dbReference type="Pfam" id="PF04545"/>
    </source>
</evidence>
<dbReference type="SUPFAM" id="SSF88946">
    <property type="entry name" value="Sigma2 domain of RNA polymerase sigma factors"/>
    <property type="match status" value="1"/>
</dbReference>
<feature type="domain" description="RNA polymerase sigma-70 region 4" evidence="7">
    <location>
        <begin position="192"/>
        <end position="240"/>
    </location>
</feature>
<dbReference type="InterPro" id="IPR007627">
    <property type="entry name" value="RNA_pol_sigma70_r2"/>
</dbReference>
<gene>
    <name evidence="8" type="ORF">GV829_08090</name>
</gene>
<evidence type="ECO:0000313" key="8">
    <source>
        <dbReference type="EMBL" id="QJQ32416.1"/>
    </source>
</evidence>
<evidence type="ECO:0000256" key="5">
    <source>
        <dbReference type="SAM" id="MobiDB-lite"/>
    </source>
</evidence>
<dbReference type="RefSeq" id="WP_169945650.1">
    <property type="nucleotide sequence ID" value="NZ_CP053015.1"/>
</dbReference>
<dbReference type="PANTHER" id="PTHR30385:SF7">
    <property type="entry name" value="RNA POLYMERASE SIGMA FACTOR FLIA"/>
    <property type="match status" value="1"/>
</dbReference>
<dbReference type="Gene3D" id="1.20.140.160">
    <property type="match status" value="1"/>
</dbReference>
<proteinExistence type="predicted"/>
<dbReference type="SUPFAM" id="SSF88659">
    <property type="entry name" value="Sigma3 and sigma4 domains of RNA polymerase sigma factors"/>
    <property type="match status" value="2"/>
</dbReference>
<dbReference type="KEGG" id="slan:GV829_08090"/>
<feature type="region of interest" description="Disordered" evidence="5">
    <location>
        <begin position="1"/>
        <end position="23"/>
    </location>
</feature>
<dbReference type="GO" id="GO:0003677">
    <property type="term" value="F:DNA binding"/>
    <property type="evidence" value="ECO:0007669"/>
    <property type="project" value="UniProtKB-KW"/>
</dbReference>
<evidence type="ECO:0000259" key="6">
    <source>
        <dbReference type="Pfam" id="PF04542"/>
    </source>
</evidence>
<dbReference type="InterPro" id="IPR013325">
    <property type="entry name" value="RNA_pol_sigma_r2"/>
</dbReference>
<dbReference type="Pfam" id="PF04545">
    <property type="entry name" value="Sigma70_r4"/>
    <property type="match status" value="1"/>
</dbReference>
<keyword evidence="9" id="KW-1185">Reference proteome</keyword>
<dbReference type="GO" id="GO:0006352">
    <property type="term" value="P:DNA-templated transcription initiation"/>
    <property type="evidence" value="ECO:0007669"/>
    <property type="project" value="InterPro"/>
</dbReference>
<sequence>MGKHWTPSPTCTPQAGAETHSDTGRFARRIVDHIPLVRRIAWQLHRRAPGVNDLEELVQTGMVALVEAASHWQDRGHAFATYAQTRIRGAMIDALRRDATLSRTAIARKRQVEQVRIRLMGQLLRTPTDAEMACALGLDAQGWCQLQQAIEPLAFEPLDLFGDAQAALLSDPAEAAEAAMIRAEGADLLARAISALPERQALVLQLYFVEELPLEDIGAVLGVGAARVCQIKKAALDALRVAMLASGEE</sequence>
<keyword evidence="4" id="KW-0804">Transcription</keyword>
<dbReference type="InterPro" id="IPR007630">
    <property type="entry name" value="RNA_pol_sigma70_r4"/>
</dbReference>
<keyword evidence="2" id="KW-0731">Sigma factor</keyword>
<evidence type="ECO:0000256" key="1">
    <source>
        <dbReference type="ARBA" id="ARBA00023015"/>
    </source>
</evidence>
<feature type="domain" description="RNA polymerase sigma-70 region 2" evidence="6">
    <location>
        <begin position="32"/>
        <end position="98"/>
    </location>
</feature>
<dbReference type="InterPro" id="IPR013324">
    <property type="entry name" value="RNA_pol_sigma_r3/r4-like"/>
</dbReference>
<dbReference type="Proteomes" id="UP000503018">
    <property type="component" value="Chromosome"/>
</dbReference>
<dbReference type="PRINTS" id="PR00046">
    <property type="entry name" value="SIGMA70FCT"/>
</dbReference>
<dbReference type="InterPro" id="IPR000943">
    <property type="entry name" value="RNA_pol_sigma70"/>
</dbReference>
<organism evidence="8 9">
    <name type="scientific">Sphingomonas lacunae</name>
    <dbReference type="NCBI Taxonomy" id="2698828"/>
    <lineage>
        <taxon>Bacteria</taxon>
        <taxon>Pseudomonadati</taxon>
        <taxon>Pseudomonadota</taxon>
        <taxon>Alphaproteobacteria</taxon>
        <taxon>Sphingomonadales</taxon>
        <taxon>Sphingomonadaceae</taxon>
        <taxon>Sphingomonas</taxon>
    </lineage>
</organism>
<keyword evidence="3" id="KW-0238">DNA-binding</keyword>
<dbReference type="Pfam" id="PF04542">
    <property type="entry name" value="Sigma70_r2"/>
    <property type="match status" value="1"/>
</dbReference>
<protein>
    <submittedName>
        <fullName evidence="8">Sigma-70 family RNA polymerase sigma factor</fullName>
    </submittedName>
</protein>
<dbReference type="NCBIfam" id="TIGR02937">
    <property type="entry name" value="sigma70-ECF"/>
    <property type="match status" value="1"/>
</dbReference>
<accession>A0A6M4AUM4</accession>
<evidence type="ECO:0000256" key="4">
    <source>
        <dbReference type="ARBA" id="ARBA00023163"/>
    </source>
</evidence>
<dbReference type="EMBL" id="CP053015">
    <property type="protein sequence ID" value="QJQ32416.1"/>
    <property type="molecule type" value="Genomic_DNA"/>
</dbReference>
<dbReference type="AlphaFoldDB" id="A0A6M4AUM4"/>
<dbReference type="Gene3D" id="1.10.1740.10">
    <property type="match status" value="1"/>
</dbReference>